<name>A0A4S9LQ86_AURPU</name>
<comment type="caution">
    <text evidence="3">The sequence shown here is derived from an EMBL/GenBank/DDBJ whole genome shotgun (WGS) entry which is preliminary data.</text>
</comment>
<dbReference type="Proteomes" id="UP000306584">
    <property type="component" value="Unassembled WGS sequence"/>
</dbReference>
<protein>
    <recommendedName>
        <fullName evidence="2">Stress-response A/B barrel domain-containing protein</fullName>
    </recommendedName>
</protein>
<dbReference type="PANTHER" id="PTHR33178:SF10">
    <property type="entry name" value="STRESS-RESPONSE A_B BARREL DOMAIN-CONTAINING PROTEIN"/>
    <property type="match status" value="1"/>
</dbReference>
<evidence type="ECO:0000313" key="3">
    <source>
        <dbReference type="EMBL" id="THY31412.1"/>
    </source>
</evidence>
<evidence type="ECO:0000313" key="4">
    <source>
        <dbReference type="Proteomes" id="UP000306584"/>
    </source>
</evidence>
<dbReference type="SMART" id="SM00886">
    <property type="entry name" value="Dabb"/>
    <property type="match status" value="1"/>
</dbReference>
<accession>A0A4S9LQ86</accession>
<reference evidence="3 4" key="1">
    <citation type="submission" date="2018-10" db="EMBL/GenBank/DDBJ databases">
        <title>Fifty Aureobasidium pullulans genomes reveal a recombining polyextremotolerant generalist.</title>
        <authorList>
            <person name="Gostincar C."/>
            <person name="Turk M."/>
            <person name="Zajc J."/>
            <person name="Gunde-Cimerman N."/>
        </authorList>
    </citation>
    <scope>NUCLEOTIDE SEQUENCE [LARGE SCALE GENOMIC DNA]</scope>
    <source>
        <strain evidence="3 4">EXF-6604</strain>
    </source>
</reference>
<proteinExistence type="predicted"/>
<dbReference type="AlphaFoldDB" id="A0A4S9LQ86"/>
<dbReference type="InterPro" id="IPR013097">
    <property type="entry name" value="Dabb"/>
</dbReference>
<dbReference type="PANTHER" id="PTHR33178">
    <property type="match status" value="1"/>
</dbReference>
<sequence length="142" mass="15925">MHGEHESGQVVQPSSTHFLIYTFKITESCFIMPVVHIVLFKFKDDTEPSVVKDMCDRMIGLKNTCIHPETQKPYMKSYGGGKNNSPEGAAGGLQYGFVSEFESEADRDYYLNEDPSHLKFVEDVGKVVDKATVFDYESGVLS</sequence>
<evidence type="ECO:0000256" key="1">
    <source>
        <dbReference type="ARBA" id="ARBA00011738"/>
    </source>
</evidence>
<dbReference type="Pfam" id="PF07876">
    <property type="entry name" value="Dabb"/>
    <property type="match status" value="1"/>
</dbReference>
<gene>
    <name evidence="3" type="ORF">D6D01_02912</name>
</gene>
<dbReference type="InterPro" id="IPR044662">
    <property type="entry name" value="HS1/DABB1-like"/>
</dbReference>
<dbReference type="EMBL" id="QZBD01000073">
    <property type="protein sequence ID" value="THY31412.1"/>
    <property type="molecule type" value="Genomic_DNA"/>
</dbReference>
<dbReference type="PROSITE" id="PS51502">
    <property type="entry name" value="S_R_A_B_BARREL"/>
    <property type="match status" value="1"/>
</dbReference>
<dbReference type="SUPFAM" id="SSF54909">
    <property type="entry name" value="Dimeric alpha+beta barrel"/>
    <property type="match status" value="1"/>
</dbReference>
<feature type="domain" description="Stress-response A/B barrel" evidence="2">
    <location>
        <begin position="34"/>
        <end position="136"/>
    </location>
</feature>
<comment type="subunit">
    <text evidence="1">Homodimer.</text>
</comment>
<evidence type="ECO:0000259" key="2">
    <source>
        <dbReference type="PROSITE" id="PS51502"/>
    </source>
</evidence>
<organism evidence="3 4">
    <name type="scientific">Aureobasidium pullulans</name>
    <name type="common">Black yeast</name>
    <name type="synonym">Pullularia pullulans</name>
    <dbReference type="NCBI Taxonomy" id="5580"/>
    <lineage>
        <taxon>Eukaryota</taxon>
        <taxon>Fungi</taxon>
        <taxon>Dikarya</taxon>
        <taxon>Ascomycota</taxon>
        <taxon>Pezizomycotina</taxon>
        <taxon>Dothideomycetes</taxon>
        <taxon>Dothideomycetidae</taxon>
        <taxon>Dothideales</taxon>
        <taxon>Saccotheciaceae</taxon>
        <taxon>Aureobasidium</taxon>
    </lineage>
</organism>
<dbReference type="InterPro" id="IPR011008">
    <property type="entry name" value="Dimeric_a/b-barrel"/>
</dbReference>
<dbReference type="Gene3D" id="3.30.70.100">
    <property type="match status" value="1"/>
</dbReference>